<dbReference type="Pfam" id="PF04367">
    <property type="entry name" value="DUF502"/>
    <property type="match status" value="1"/>
</dbReference>
<keyword evidence="1" id="KW-1133">Transmembrane helix</keyword>
<organism evidence="2 3">
    <name type="scientific">Kineobactrum sediminis</name>
    <dbReference type="NCBI Taxonomy" id="1905677"/>
    <lineage>
        <taxon>Bacteria</taxon>
        <taxon>Pseudomonadati</taxon>
        <taxon>Pseudomonadota</taxon>
        <taxon>Gammaproteobacteria</taxon>
        <taxon>Cellvibrionales</taxon>
        <taxon>Halieaceae</taxon>
        <taxon>Kineobactrum</taxon>
    </lineage>
</organism>
<dbReference type="Proteomes" id="UP000234845">
    <property type="component" value="Unassembled WGS sequence"/>
</dbReference>
<feature type="transmembrane region" description="Helical" evidence="1">
    <location>
        <begin position="25"/>
        <end position="46"/>
    </location>
</feature>
<evidence type="ECO:0000313" key="3">
    <source>
        <dbReference type="Proteomes" id="UP000234845"/>
    </source>
</evidence>
<dbReference type="PANTHER" id="PTHR31876:SF26">
    <property type="entry name" value="PROTEIN LIKE COV 2"/>
    <property type="match status" value="1"/>
</dbReference>
<dbReference type="InterPro" id="IPR007462">
    <property type="entry name" value="COV1-like"/>
</dbReference>
<feature type="transmembrane region" description="Helical" evidence="1">
    <location>
        <begin position="66"/>
        <end position="87"/>
    </location>
</feature>
<evidence type="ECO:0000256" key="1">
    <source>
        <dbReference type="SAM" id="Phobius"/>
    </source>
</evidence>
<accession>A0A2N5Y0S3</accession>
<sequence length="218" mass="23639">MSAILWLTCTLPRQKGIPMKRLASLALRGLVAVLPVALTIYLVYWLLAAMESVAGTVLRTLLPEEWYFAGMGLVSAVLLLIATGILVDAYVIRHLLRLGDVFLSRIPLVKSVHGAIQDVLRAFSITKESGADSVVLVEVQDNMRLIGFVTARDTAKKLIPNTDSGEDIIGVYLPMSYQLGGYTVYLPASKVQPLKISVEEAMRIAVTGGIQSNSRQAG</sequence>
<reference evidence="3" key="1">
    <citation type="submission" date="2017-11" db="EMBL/GenBank/DDBJ databases">
        <title>The draft genome sequence of Chromatocurvus sp. F02.</title>
        <authorList>
            <person name="Du Z.-J."/>
            <person name="Chang Y.-Q."/>
        </authorList>
    </citation>
    <scope>NUCLEOTIDE SEQUENCE [LARGE SCALE GENOMIC DNA]</scope>
    <source>
        <strain evidence="3">F02</strain>
    </source>
</reference>
<proteinExistence type="predicted"/>
<comment type="caution">
    <text evidence="2">The sequence shown here is derived from an EMBL/GenBank/DDBJ whole genome shotgun (WGS) entry which is preliminary data.</text>
</comment>
<evidence type="ECO:0000313" key="2">
    <source>
        <dbReference type="EMBL" id="PLW81986.1"/>
    </source>
</evidence>
<gene>
    <name evidence="2" type="ORF">CWI75_12915</name>
</gene>
<name>A0A2N5Y0S3_9GAMM</name>
<dbReference type="AlphaFoldDB" id="A0A2N5Y0S3"/>
<evidence type="ECO:0008006" key="4">
    <source>
        <dbReference type="Google" id="ProtNLM"/>
    </source>
</evidence>
<protein>
    <recommendedName>
        <fullName evidence="4">DUF502 domain-containing protein</fullName>
    </recommendedName>
</protein>
<keyword evidence="3" id="KW-1185">Reference proteome</keyword>
<keyword evidence="1" id="KW-0472">Membrane</keyword>
<dbReference type="EMBL" id="PKLZ01000009">
    <property type="protein sequence ID" value="PLW81986.1"/>
    <property type="molecule type" value="Genomic_DNA"/>
</dbReference>
<keyword evidence="1" id="KW-0812">Transmembrane</keyword>
<dbReference type="PANTHER" id="PTHR31876">
    <property type="entry name" value="COV-LIKE PROTEIN 1"/>
    <property type="match status" value="1"/>
</dbReference>